<dbReference type="AlphaFoldDB" id="A0A640KV52"/>
<dbReference type="VEuPathDB" id="TriTrypDB:LtaPh_3633751"/>
<keyword evidence="1" id="KW-0687">Ribonucleoprotein</keyword>
<gene>
    <name evidence="1" type="ORF">LtaPh_3633751</name>
    <name evidence="2" type="ORF">LtaPh_3645551</name>
</gene>
<dbReference type="Proteomes" id="UP000419144">
    <property type="component" value="Unassembled WGS sequence"/>
</dbReference>
<evidence type="ECO:0000313" key="2">
    <source>
        <dbReference type="EMBL" id="GET93538.1"/>
    </source>
</evidence>
<dbReference type="GO" id="GO:0005840">
    <property type="term" value="C:ribosome"/>
    <property type="evidence" value="ECO:0007669"/>
    <property type="project" value="UniProtKB-KW"/>
</dbReference>
<evidence type="ECO:0000313" key="1">
    <source>
        <dbReference type="EMBL" id="GET93412.1"/>
    </source>
</evidence>
<protein>
    <submittedName>
        <fullName evidence="1">60S ribosomal protein L22, putative</fullName>
    </submittedName>
</protein>
<dbReference type="EMBL" id="BLBS01000057">
    <property type="protein sequence ID" value="GET93538.1"/>
    <property type="molecule type" value="Genomic_DNA"/>
</dbReference>
<keyword evidence="1" id="KW-0689">Ribosomal protein</keyword>
<accession>A0A640KV52</accession>
<proteinExistence type="predicted"/>
<comment type="caution">
    <text evidence="1">The sequence shown here is derived from an EMBL/GenBank/DDBJ whole genome shotgun (WGS) entry which is preliminary data.</text>
</comment>
<sequence>MLKYFSWYVPLPVARMRIQSRRSFFLRNFFVRYLKYFLRYAIVVLIVRTLSFIDRRTLSESVPLRPLSFVFSWKNCSKLLSTSSLKMPSAAGMLQSILKTFLPLASCFWRM</sequence>
<keyword evidence="3" id="KW-1185">Reference proteome</keyword>
<dbReference type="EMBL" id="BLBS01000057">
    <property type="protein sequence ID" value="GET93412.1"/>
    <property type="molecule type" value="Genomic_DNA"/>
</dbReference>
<evidence type="ECO:0000313" key="3">
    <source>
        <dbReference type="Proteomes" id="UP000419144"/>
    </source>
</evidence>
<organism evidence="1 3">
    <name type="scientific">Leishmania tarentolae</name>
    <name type="common">Sauroleishmania tarentolae</name>
    <dbReference type="NCBI Taxonomy" id="5689"/>
    <lineage>
        <taxon>Eukaryota</taxon>
        <taxon>Discoba</taxon>
        <taxon>Euglenozoa</taxon>
        <taxon>Kinetoplastea</taxon>
        <taxon>Metakinetoplastina</taxon>
        <taxon>Trypanosomatida</taxon>
        <taxon>Trypanosomatidae</taxon>
        <taxon>Leishmaniinae</taxon>
        <taxon>Leishmania</taxon>
        <taxon>lizard Leishmania</taxon>
    </lineage>
</organism>
<name>A0A640KV52_LEITA</name>
<reference evidence="1 3" key="1">
    <citation type="submission" date="2019-11" db="EMBL/GenBank/DDBJ databases">
        <title>Leishmania tarentolae CDS.</title>
        <authorList>
            <person name="Goto Y."/>
            <person name="Yamagishi J."/>
        </authorList>
    </citation>
    <scope>NUCLEOTIDE SEQUENCE [LARGE SCALE GENOMIC DNA]</scope>
    <source>
        <strain evidence="1 3">Parrot Tar II</strain>
    </source>
</reference>
<dbReference type="VEuPathDB" id="TriTrypDB:LtaPh_3645551"/>